<dbReference type="InterPro" id="IPR002213">
    <property type="entry name" value="UDP_glucos_trans"/>
</dbReference>
<dbReference type="GO" id="GO:0016758">
    <property type="term" value="F:hexosyltransferase activity"/>
    <property type="evidence" value="ECO:0007669"/>
    <property type="project" value="UniProtKB-ARBA"/>
</dbReference>
<protein>
    <submittedName>
        <fullName evidence="2">UDP-glucuronosyl/UDP-glucosyltransferase</fullName>
    </submittedName>
</protein>
<evidence type="ECO:0000313" key="3">
    <source>
        <dbReference type="Proteomes" id="UP000009309"/>
    </source>
</evidence>
<keyword evidence="3" id="KW-1185">Reference proteome</keyword>
<name>I2GDW4_9BACT</name>
<dbReference type="PANTHER" id="PTHR21015">
    <property type="entry name" value="UDP-N-ACETYLGLUCOSAMINE--N-ACETYLMURAMYL-(PENTAPEPTIDE) PYROPHOSPHORYL-UNDECAPRENOL N-ACETYLGLUCOSAMINE TRANSFERASE 1"/>
    <property type="match status" value="1"/>
</dbReference>
<dbReference type="SUPFAM" id="SSF53756">
    <property type="entry name" value="UDP-Glycosyltransferase/glycogen phosphorylase"/>
    <property type="match status" value="1"/>
</dbReference>
<dbReference type="Gene3D" id="3.40.50.2000">
    <property type="entry name" value="Glycogen Phosphorylase B"/>
    <property type="match status" value="2"/>
</dbReference>
<dbReference type="EMBL" id="CAIT01000004">
    <property type="protein sequence ID" value="CCH52088.1"/>
    <property type="molecule type" value="Genomic_DNA"/>
</dbReference>
<comment type="caution">
    <text evidence="2">The sequence shown here is derived from an EMBL/GenBank/DDBJ whole genome shotgun (WGS) entry which is preliminary data.</text>
</comment>
<organism evidence="2 3">
    <name type="scientific">Fibrisoma limi BUZ 3</name>
    <dbReference type="NCBI Taxonomy" id="1185876"/>
    <lineage>
        <taxon>Bacteria</taxon>
        <taxon>Pseudomonadati</taxon>
        <taxon>Bacteroidota</taxon>
        <taxon>Cytophagia</taxon>
        <taxon>Cytophagales</taxon>
        <taxon>Spirosomataceae</taxon>
        <taxon>Fibrisoma</taxon>
    </lineage>
</organism>
<dbReference type="AlphaFoldDB" id="I2GDW4"/>
<evidence type="ECO:0000259" key="1">
    <source>
        <dbReference type="Pfam" id="PF06722"/>
    </source>
</evidence>
<dbReference type="SMR" id="I2GDW4"/>
<accession>I2GDW4</accession>
<dbReference type="Pfam" id="PF06722">
    <property type="entry name" value="EryCIII-like_C"/>
    <property type="match status" value="1"/>
</dbReference>
<dbReference type="PANTHER" id="PTHR21015:SF22">
    <property type="entry name" value="GLYCOSYLTRANSFERASE"/>
    <property type="match status" value="1"/>
</dbReference>
<evidence type="ECO:0000313" key="2">
    <source>
        <dbReference type="EMBL" id="CCH52088.1"/>
    </source>
</evidence>
<dbReference type="RefSeq" id="WP_009280674.1">
    <property type="nucleotide sequence ID" value="NZ_CAIT01000004.1"/>
</dbReference>
<dbReference type="GO" id="GO:0008194">
    <property type="term" value="F:UDP-glycosyltransferase activity"/>
    <property type="evidence" value="ECO:0007669"/>
    <property type="project" value="InterPro"/>
</dbReference>
<proteinExistence type="predicted"/>
<dbReference type="InterPro" id="IPR010610">
    <property type="entry name" value="EryCIII-like_C"/>
</dbReference>
<dbReference type="STRING" id="1185876.BN8_01061"/>
<keyword evidence="2" id="KW-0808">Transferase</keyword>
<dbReference type="CDD" id="cd03784">
    <property type="entry name" value="GT1_Gtf-like"/>
    <property type="match status" value="1"/>
</dbReference>
<dbReference type="eggNOG" id="COG1819">
    <property type="taxonomic scope" value="Bacteria"/>
</dbReference>
<dbReference type="Proteomes" id="UP000009309">
    <property type="component" value="Unassembled WGS sequence"/>
</dbReference>
<feature type="domain" description="Erythromycin biosynthesis protein CIII-like C-terminal" evidence="1">
    <location>
        <begin position="283"/>
        <end position="411"/>
    </location>
</feature>
<reference evidence="2 3" key="1">
    <citation type="journal article" date="2012" name="J. Bacteriol.">
        <title>Genome Sequence of the Filamentous Bacterium Fibrisoma limi BUZ 3T.</title>
        <authorList>
            <person name="Filippini M."/>
            <person name="Qi W."/>
            <person name="Jaenicke S."/>
            <person name="Goesmann A."/>
            <person name="Smits T.H."/>
            <person name="Bagheri H.C."/>
        </authorList>
    </citation>
    <scope>NUCLEOTIDE SEQUENCE [LARGE SCALE GENOMIC DNA]</scope>
    <source>
        <strain evidence="3">BUZ 3T</strain>
    </source>
</reference>
<sequence length="441" mass="49908">MTTKKILFATMPMDGHFNPLTGLAVHLHNQGHDVRWYVGGHYGAKVKKLGLIHYPYHKAQVINQENLDEVFPERQKIKGTVPRLRFDLNNVFLLRAPEFITDVTAIHKSFPFDLLICDTMFSAAPMLRHILNVPVAAVGIVPLSETSKELPPAGLGMEPATGFFGRLKQDFLRFMTTRILFKPCDDLYNEIRQRYNMEPARDFVFDSFIRTADLYLQSGVPGFEYKRSKMSANVRFVGPLLPYSSGIKPNFAHAAKLKQYKKVILATQGTVERDPEKILVPTLEAFKDTDHLVVITTGGSKTAELRARYPQKNVIIEDFIDFNLIMPHADVYVTNSGFGGVMLSIQHGLPMVAAGVHEGKNEIAARIGYFKLGMNLKTETPTPDQIRTSVETVLTDQTYRRNLARLRTEFAQYDPMALSERYINELLAKQPRKQHEAVEAI</sequence>
<gene>
    <name evidence="2" type="ORF">BN8_01061</name>
</gene>